<name>A0AA39FBM6_MICHY</name>
<sequence length="380" mass="43362">MLQGQYGLGIMIVEGKHANVGQGIFASDVQEGSLAEKAIVRTTLSSWIRNHRTNIKKEALKRDANGEIIKPMKNAIHVTINEVPQSADDVQKLLDELIKNKKDNDTPHIRRLLKLTLQKRRKWLENEATSINEVLSTYIPLKNIESLLFEFYNLKNLTKEHVFTRILSMFRTLGDYFDMEIIDENCKITIIKNLCDNLSKRKPKDIDVLFTVEQTDSLKDLIPAQGESPRSVIFQTTSGEIVGALLLADQNSMKIENPSMKKIIASLLASYYCYFPRLAPLHLESQWPFTPPNNINNNDDDVDDDNNNNADDNNNDDTETISTDDTETNSTDDDHDNYIDREMQDLLLQNWIAADGDESGYISYEEDDDDDDDDVDMLQI</sequence>
<evidence type="ECO:0000313" key="3">
    <source>
        <dbReference type="Proteomes" id="UP001168972"/>
    </source>
</evidence>
<keyword evidence="3" id="KW-1185">Reference proteome</keyword>
<feature type="compositionally biased region" description="Acidic residues" evidence="1">
    <location>
        <begin position="313"/>
        <end position="335"/>
    </location>
</feature>
<feature type="region of interest" description="Disordered" evidence="1">
    <location>
        <begin position="292"/>
        <end position="337"/>
    </location>
</feature>
<evidence type="ECO:0000256" key="1">
    <source>
        <dbReference type="SAM" id="MobiDB-lite"/>
    </source>
</evidence>
<evidence type="ECO:0000313" key="2">
    <source>
        <dbReference type="EMBL" id="KAK0166574.1"/>
    </source>
</evidence>
<proteinExistence type="predicted"/>
<dbReference type="AlphaFoldDB" id="A0AA39FBM6"/>
<dbReference type="Proteomes" id="UP001168972">
    <property type="component" value="Unassembled WGS sequence"/>
</dbReference>
<organism evidence="2 3">
    <name type="scientific">Microctonus hyperodae</name>
    <name type="common">Parasitoid wasp</name>
    <dbReference type="NCBI Taxonomy" id="165561"/>
    <lineage>
        <taxon>Eukaryota</taxon>
        <taxon>Metazoa</taxon>
        <taxon>Ecdysozoa</taxon>
        <taxon>Arthropoda</taxon>
        <taxon>Hexapoda</taxon>
        <taxon>Insecta</taxon>
        <taxon>Pterygota</taxon>
        <taxon>Neoptera</taxon>
        <taxon>Endopterygota</taxon>
        <taxon>Hymenoptera</taxon>
        <taxon>Apocrita</taxon>
        <taxon>Ichneumonoidea</taxon>
        <taxon>Braconidae</taxon>
        <taxon>Euphorinae</taxon>
        <taxon>Microctonus</taxon>
    </lineage>
</organism>
<accession>A0AA39FBM6</accession>
<gene>
    <name evidence="2" type="ORF">PV327_004068</name>
</gene>
<protein>
    <submittedName>
        <fullName evidence="2">Uncharacterized protein</fullName>
    </submittedName>
</protein>
<feature type="compositionally biased region" description="Acidic residues" evidence="1">
    <location>
        <begin position="364"/>
        <end position="380"/>
    </location>
</feature>
<dbReference type="InterPro" id="IPR036034">
    <property type="entry name" value="PDZ_sf"/>
</dbReference>
<dbReference type="Gene3D" id="2.30.42.10">
    <property type="match status" value="1"/>
</dbReference>
<reference evidence="2" key="2">
    <citation type="submission" date="2023-03" db="EMBL/GenBank/DDBJ databases">
        <authorList>
            <person name="Inwood S.N."/>
            <person name="Skelly J.G."/>
            <person name="Guhlin J."/>
            <person name="Harrop T.W.R."/>
            <person name="Goldson S.G."/>
            <person name="Dearden P.K."/>
        </authorList>
    </citation>
    <scope>NUCLEOTIDE SEQUENCE</scope>
    <source>
        <strain evidence="2">Lincoln</strain>
        <tissue evidence="2">Whole body</tissue>
    </source>
</reference>
<dbReference type="EMBL" id="JAQQBR010001832">
    <property type="protein sequence ID" value="KAK0166574.1"/>
    <property type="molecule type" value="Genomic_DNA"/>
</dbReference>
<dbReference type="SUPFAM" id="SSF50156">
    <property type="entry name" value="PDZ domain-like"/>
    <property type="match status" value="1"/>
</dbReference>
<reference evidence="2" key="1">
    <citation type="journal article" date="2023" name="bioRxiv">
        <title>Scaffold-level genome assemblies of two parasitoid biocontrol wasps reveal the parthenogenesis mechanism and an associated novel virus.</title>
        <authorList>
            <person name="Inwood S."/>
            <person name="Skelly J."/>
            <person name="Guhlin J."/>
            <person name="Harrop T."/>
            <person name="Goldson S."/>
            <person name="Dearden P."/>
        </authorList>
    </citation>
    <scope>NUCLEOTIDE SEQUENCE</scope>
    <source>
        <strain evidence="2">Lincoln</strain>
        <tissue evidence="2">Whole body</tissue>
    </source>
</reference>
<feature type="region of interest" description="Disordered" evidence="1">
    <location>
        <begin position="360"/>
        <end position="380"/>
    </location>
</feature>
<comment type="caution">
    <text evidence="2">The sequence shown here is derived from an EMBL/GenBank/DDBJ whole genome shotgun (WGS) entry which is preliminary data.</text>
</comment>